<dbReference type="AlphaFoldDB" id="A0A4Z0MJT5"/>
<name>A0A4Z0MJT5_9BACT</name>
<gene>
    <name evidence="1" type="ORF">EU557_16270</name>
</gene>
<sequence length="166" mass="19212">MEGFTCTRCGEVHEDIPMCFGAEYPDYYFSVPPDERQLRIEHTGDFCVVDEEHFFIRARIEIPVVDSDELFCWNVWTSLSETNFLRANEKLNDPERVNEPAYFGWLQTAIPGYTNTLNIKTLVHTQVVGIIPRVEIIEENHPLIAEQQQGITWQRVIELAETALHG</sequence>
<accession>A0A4Z0MJT5</accession>
<dbReference type="EMBL" id="SRKZ01000004">
    <property type="protein sequence ID" value="TGD79766.1"/>
    <property type="molecule type" value="Genomic_DNA"/>
</dbReference>
<keyword evidence="2" id="KW-1185">Reference proteome</keyword>
<dbReference type="OrthoDB" id="4404538at2"/>
<proteinExistence type="predicted"/>
<protein>
    <submittedName>
        <fullName evidence="1">DUF2199 domain-containing protein</fullName>
    </submittedName>
</protein>
<dbReference type="InterPro" id="IPR018697">
    <property type="entry name" value="DUF2199"/>
</dbReference>
<reference evidence="1 2" key="1">
    <citation type="submission" date="2019-04" db="EMBL/GenBank/DDBJ databases">
        <authorList>
            <person name="Feng G."/>
            <person name="Zhang J."/>
            <person name="Zhu H."/>
        </authorList>
    </citation>
    <scope>NUCLEOTIDE SEQUENCE [LARGE SCALE GENOMIC DNA]</scope>
    <source>
        <strain evidence="1 2">JCM 19491</strain>
    </source>
</reference>
<evidence type="ECO:0000313" key="1">
    <source>
        <dbReference type="EMBL" id="TGD79766.1"/>
    </source>
</evidence>
<dbReference type="RefSeq" id="WP_135531511.1">
    <property type="nucleotide sequence ID" value="NZ_SRKZ01000004.1"/>
</dbReference>
<organism evidence="1 2">
    <name type="scientific">Hymenobacter wooponensis</name>
    <dbReference type="NCBI Taxonomy" id="1525360"/>
    <lineage>
        <taxon>Bacteria</taxon>
        <taxon>Pseudomonadati</taxon>
        <taxon>Bacteroidota</taxon>
        <taxon>Cytophagia</taxon>
        <taxon>Cytophagales</taxon>
        <taxon>Hymenobacteraceae</taxon>
        <taxon>Hymenobacter</taxon>
    </lineage>
</organism>
<evidence type="ECO:0000313" key="2">
    <source>
        <dbReference type="Proteomes" id="UP000298284"/>
    </source>
</evidence>
<dbReference type="Proteomes" id="UP000298284">
    <property type="component" value="Unassembled WGS sequence"/>
</dbReference>
<comment type="caution">
    <text evidence="1">The sequence shown here is derived from an EMBL/GenBank/DDBJ whole genome shotgun (WGS) entry which is preliminary data.</text>
</comment>
<dbReference type="Pfam" id="PF09965">
    <property type="entry name" value="DUF2199"/>
    <property type="match status" value="1"/>
</dbReference>